<evidence type="ECO:0000259" key="3">
    <source>
        <dbReference type="Pfam" id="PF15495"/>
    </source>
</evidence>
<feature type="region of interest" description="Disordered" evidence="1">
    <location>
        <begin position="466"/>
        <end position="501"/>
    </location>
</feature>
<dbReference type="InterPro" id="IPR029140">
    <property type="entry name" value="Mfa1_C"/>
</dbReference>
<evidence type="ECO:0000313" key="4">
    <source>
        <dbReference type="EMBL" id="TFD94663.1"/>
    </source>
</evidence>
<keyword evidence="5" id="KW-1185">Reference proteome</keyword>
<dbReference type="NCBIfam" id="NF038041">
    <property type="entry name" value="fim_Mfa1_fam"/>
    <property type="match status" value="1"/>
</dbReference>
<comment type="caution">
    <text evidence="4">The sequence shown here is derived from an EMBL/GenBank/DDBJ whole genome shotgun (WGS) entry which is preliminary data.</text>
</comment>
<sequence length="527" mass="56073">MKKTKLLLVLLASALGFIACSDDNDLQTSAETDANTNVSITLSLPQNLSLRALPSDYNDVGEWAGKDKIEKVAIFLVDGSTVTTAAYTVGTTVDDGYTQEVSNTSNQVVLKPKKAIKTSAGIKKVYVLINGNSDIEAALAATPANTFEDTYKTAALNLVNSGTSLTVSTSADKLAAKNGTADETIVMTNVQEVSINVAPNVSAEDALRDANPLNRASVQVERAVARVMVTTAAPTYEIKSGADLLGTISNITWVLAQGENSVYIQRKSDYVTPNYGWIPTTNAEYFGNAGNKYDYSGLFEEYNGSALFGGTPVPTMADYAAASAQTQITDELNAKLSGKFILPTTHATGVADASSYKKGNTAYVLVRAKFTPAALADGGTYTAGKDFYLGANGKFFASAENAVDPAKGGVAGQTVAKYVGGKVLYYAWVNPDNIPTWYNSPVVRNNIYHVHISGFKNLGTNWNPLYPEDPNSSTPANPDPKPVVPGINEPQNPIAPTDPLTTPETWMSVDVKVLPWKLHSYSVDLGI</sequence>
<proteinExistence type="predicted"/>
<dbReference type="Gene3D" id="2.60.40.2580">
    <property type="match status" value="1"/>
</dbReference>
<evidence type="ECO:0000256" key="1">
    <source>
        <dbReference type="SAM" id="MobiDB-lite"/>
    </source>
</evidence>
<dbReference type="STRING" id="1121485.GCA_000426485_01648"/>
<dbReference type="PROSITE" id="PS51257">
    <property type="entry name" value="PROKAR_LIPOPROTEIN"/>
    <property type="match status" value="1"/>
</dbReference>
<evidence type="ECO:0000256" key="2">
    <source>
        <dbReference type="SAM" id="SignalP"/>
    </source>
</evidence>
<name>A0A4Y8KY81_9BACT</name>
<dbReference type="Gene3D" id="2.60.40.3690">
    <property type="match status" value="1"/>
</dbReference>
<dbReference type="RefSeq" id="WP_026625647.1">
    <property type="nucleotide sequence ID" value="NZ_JAWZLG010000074.1"/>
</dbReference>
<dbReference type="AlphaFoldDB" id="A0A4Y8KY81"/>
<dbReference type="Pfam" id="PF15495">
    <property type="entry name" value="Fimbrillin_C"/>
    <property type="match status" value="1"/>
</dbReference>
<feature type="signal peptide" evidence="2">
    <location>
        <begin position="1"/>
        <end position="21"/>
    </location>
</feature>
<dbReference type="InterPro" id="IPR047786">
    <property type="entry name" value="Mfa1_fim"/>
</dbReference>
<accession>A0A4Y8KY81</accession>
<organism evidence="4 5">
    <name type="scientific">Dysgonomonas capnocytophagoides</name>
    <dbReference type="NCBI Taxonomy" id="45254"/>
    <lineage>
        <taxon>Bacteria</taxon>
        <taxon>Pseudomonadati</taxon>
        <taxon>Bacteroidota</taxon>
        <taxon>Bacteroidia</taxon>
        <taxon>Bacteroidales</taxon>
        <taxon>Dysgonomonadaceae</taxon>
        <taxon>Dysgonomonas</taxon>
    </lineage>
</organism>
<dbReference type="GO" id="GO:0009418">
    <property type="term" value="C:pilus shaft"/>
    <property type="evidence" value="ECO:0007669"/>
    <property type="project" value="InterPro"/>
</dbReference>
<reference evidence="4 5" key="1">
    <citation type="submission" date="2019-03" db="EMBL/GenBank/DDBJ databases">
        <title>San Antonio Military Medical Center submission to MRSN (WRAIR), pending publication.</title>
        <authorList>
            <person name="Blyth D.M."/>
            <person name="Mccarthy S.L."/>
            <person name="Schall S.E."/>
            <person name="Stam J.A."/>
            <person name="Ong A.C."/>
            <person name="Mcgann P.T."/>
        </authorList>
    </citation>
    <scope>NUCLEOTIDE SEQUENCE [LARGE SCALE GENOMIC DNA]</scope>
    <source>
        <strain evidence="4 5">MRSN571793</strain>
    </source>
</reference>
<evidence type="ECO:0000313" key="5">
    <source>
        <dbReference type="Proteomes" id="UP000297861"/>
    </source>
</evidence>
<feature type="chain" id="PRO_5021316604" description="Minor fimbrium subunit Mfa1 C-terminal domain-containing protein" evidence="2">
    <location>
        <begin position="22"/>
        <end position="527"/>
    </location>
</feature>
<protein>
    <recommendedName>
        <fullName evidence="3">Minor fimbrium subunit Mfa1 C-terminal domain-containing protein</fullName>
    </recommendedName>
</protein>
<feature type="domain" description="Minor fimbrium subunit Mfa1 C-terminal" evidence="3">
    <location>
        <begin position="417"/>
        <end position="521"/>
    </location>
</feature>
<dbReference type="EMBL" id="SOML01000010">
    <property type="protein sequence ID" value="TFD94663.1"/>
    <property type="molecule type" value="Genomic_DNA"/>
</dbReference>
<gene>
    <name evidence="4" type="ORF">E2605_14925</name>
</gene>
<keyword evidence="2" id="KW-0732">Signal</keyword>
<dbReference type="OrthoDB" id="1014669at2"/>
<dbReference type="Proteomes" id="UP000297861">
    <property type="component" value="Unassembled WGS sequence"/>
</dbReference>